<dbReference type="GO" id="GO:0030166">
    <property type="term" value="P:proteoglycan biosynthetic process"/>
    <property type="evidence" value="ECO:0007669"/>
    <property type="project" value="TreeGrafter"/>
</dbReference>
<evidence type="ECO:0008006" key="9">
    <source>
        <dbReference type="Google" id="ProtNLM"/>
    </source>
</evidence>
<dbReference type="EMBL" id="HBIR01000093">
    <property type="protein sequence ID" value="CAE0519915.1"/>
    <property type="molecule type" value="Transcribed_RNA"/>
</dbReference>
<feature type="binding site" evidence="6">
    <location>
        <position position="216"/>
    </location>
    <ligand>
        <name>Ca(2+)</name>
        <dbReference type="ChEBI" id="CHEBI:29108"/>
    </ligand>
</feature>
<dbReference type="GO" id="GO:0004382">
    <property type="term" value="F:GDP phosphatase activity"/>
    <property type="evidence" value="ECO:0007669"/>
    <property type="project" value="TreeGrafter"/>
</dbReference>
<feature type="transmembrane region" description="Helical" evidence="7">
    <location>
        <begin position="21"/>
        <end position="42"/>
    </location>
</feature>
<organism evidence="8">
    <name type="scientific">Emiliania huxleyi</name>
    <name type="common">Coccolithophore</name>
    <name type="synonym">Pontosphaera huxleyi</name>
    <dbReference type="NCBI Taxonomy" id="2903"/>
    <lineage>
        <taxon>Eukaryota</taxon>
        <taxon>Haptista</taxon>
        <taxon>Haptophyta</taxon>
        <taxon>Prymnesiophyceae</taxon>
        <taxon>Isochrysidales</taxon>
        <taxon>Noelaerhabdaceae</taxon>
        <taxon>Emiliania</taxon>
    </lineage>
</organism>
<gene>
    <name evidence="8" type="ORF">EHUX00137_LOCUS51</name>
</gene>
<reference evidence="8" key="1">
    <citation type="submission" date="2021-01" db="EMBL/GenBank/DDBJ databases">
        <authorList>
            <person name="Corre E."/>
            <person name="Pelletier E."/>
            <person name="Niang G."/>
            <person name="Scheremetjew M."/>
            <person name="Finn R."/>
            <person name="Kale V."/>
            <person name="Holt S."/>
            <person name="Cochrane G."/>
            <person name="Meng A."/>
            <person name="Brown T."/>
            <person name="Cohen L."/>
        </authorList>
    </citation>
    <scope>NUCLEOTIDE SEQUENCE</scope>
    <source>
        <strain evidence="8">379</strain>
    </source>
</reference>
<comment type="similarity">
    <text evidence="5">Belongs to the apyrase family.</text>
</comment>
<keyword evidence="7" id="KW-0812">Transmembrane</keyword>
<evidence type="ECO:0000256" key="7">
    <source>
        <dbReference type="SAM" id="Phobius"/>
    </source>
</evidence>
<feature type="binding site" evidence="6">
    <location>
        <position position="171"/>
    </location>
    <ligand>
        <name>Ca(2+)</name>
        <dbReference type="ChEBI" id="CHEBI:29108"/>
    </ligand>
</feature>
<evidence type="ECO:0000256" key="6">
    <source>
        <dbReference type="PIRSR" id="PIRSR609283-1"/>
    </source>
</evidence>
<dbReference type="GO" id="GO:0045134">
    <property type="term" value="F:UDP phosphatase activity"/>
    <property type="evidence" value="ECO:0007669"/>
    <property type="project" value="TreeGrafter"/>
</dbReference>
<sequence length="433" mass="45588">MLPVWEKQHLFRPTKRRWRGCRVSPLLILPLLACGCITFTLLRVLLESSAEPEDAARPDREVPLPPSLPLSAMTHSDALAAMYAASALGAARSAAQAAQACGQGAIRYTLLAVADQDERAVNHSSGELVSSLLRGTLCDGRDSGGSLSVTWGDAVPLRSHLAASGRGMELSTLTWFGGRLLSCDDRTGIVYEISKGEARPRHILAGPTAAAHFKCEWAAVRHGQLYVGGIGRPFHSPSGATARNDLVATIDTAGVVSLRNFSAVYDELCRAAGCGRVGYATHEAAAWVGSHGEVGSWYFAPRRLSSEPFDEALDETRAGRTLLRYSAPGGRDGGHPVSLLSPRSSGLAGAHVSAVPLGGSSGAADPSRGVSALKLLPGRRDVLVALKTEESGGRVASFLSILRSESGEALMPDAEVAQGFKFEGLEVSVPTYV</sequence>
<evidence type="ECO:0000256" key="4">
    <source>
        <dbReference type="ARBA" id="ARBA00022837"/>
    </source>
</evidence>
<dbReference type="SUPFAM" id="SSF101887">
    <property type="entry name" value="Apyrase"/>
    <property type="match status" value="2"/>
</dbReference>
<evidence type="ECO:0000256" key="2">
    <source>
        <dbReference type="ARBA" id="ARBA00022723"/>
    </source>
</evidence>
<keyword evidence="7" id="KW-0472">Membrane</keyword>
<keyword evidence="2 6" id="KW-0479">Metal-binding</keyword>
<evidence type="ECO:0000256" key="1">
    <source>
        <dbReference type="ARBA" id="ARBA00001913"/>
    </source>
</evidence>
<keyword evidence="3" id="KW-0378">Hydrolase</keyword>
<dbReference type="GO" id="GO:0005509">
    <property type="term" value="F:calcium ion binding"/>
    <property type="evidence" value="ECO:0007669"/>
    <property type="project" value="InterPro"/>
</dbReference>
<name>A0A7S3RC65_EMIHU</name>
<dbReference type="Pfam" id="PF06079">
    <property type="entry name" value="Apyrase"/>
    <property type="match status" value="2"/>
</dbReference>
<feature type="binding site" evidence="6">
    <location>
        <position position="423"/>
    </location>
    <ligand>
        <name>Ca(2+)</name>
        <dbReference type="ChEBI" id="CHEBI:29108"/>
    </ligand>
</feature>
<dbReference type="InterPro" id="IPR036258">
    <property type="entry name" value="Apyrase_sf"/>
</dbReference>
<feature type="binding site" evidence="6">
    <location>
        <position position="283"/>
    </location>
    <ligand>
        <name>Ca(2+)</name>
        <dbReference type="ChEBI" id="CHEBI:29108"/>
    </ligand>
</feature>
<keyword evidence="7" id="KW-1133">Transmembrane helix</keyword>
<comment type="cofactor">
    <cofactor evidence="1 6">
        <name>Ca(2+)</name>
        <dbReference type="ChEBI" id="CHEBI:29108"/>
    </cofactor>
</comment>
<dbReference type="PANTHER" id="PTHR13023:SF3">
    <property type="entry name" value="SOLUBLE CALCIUM-ACTIVATED NUCLEOTIDASE 1"/>
    <property type="match status" value="1"/>
</dbReference>
<dbReference type="AlphaFoldDB" id="A0A7S3RC65"/>
<proteinExistence type="inferred from homology"/>
<keyword evidence="4 6" id="KW-0106">Calcium</keyword>
<evidence type="ECO:0000313" key="8">
    <source>
        <dbReference type="EMBL" id="CAE0519915.1"/>
    </source>
</evidence>
<accession>A0A7S3RC65</accession>
<dbReference type="PANTHER" id="PTHR13023">
    <property type="entry name" value="APYRASE"/>
    <property type="match status" value="1"/>
</dbReference>
<protein>
    <recommendedName>
        <fullName evidence="9">Apyrase</fullName>
    </recommendedName>
</protein>
<feature type="binding site" evidence="6">
    <location>
        <position position="371"/>
    </location>
    <ligand>
        <name>Ca(2+)</name>
        <dbReference type="ChEBI" id="CHEBI:29108"/>
    </ligand>
</feature>
<dbReference type="InterPro" id="IPR009283">
    <property type="entry name" value="Apyrase"/>
</dbReference>
<dbReference type="Gene3D" id="2.120.10.100">
    <property type="entry name" value="Apyrase"/>
    <property type="match status" value="2"/>
</dbReference>
<evidence type="ECO:0000256" key="3">
    <source>
        <dbReference type="ARBA" id="ARBA00022801"/>
    </source>
</evidence>
<evidence type="ECO:0000256" key="5">
    <source>
        <dbReference type="ARBA" id="ARBA00025738"/>
    </source>
</evidence>